<keyword evidence="1" id="KW-0234">DNA repair</keyword>
<dbReference type="Gene3D" id="3.40.50.300">
    <property type="entry name" value="P-loop containing nucleotide triphosphate hydrolases"/>
    <property type="match status" value="1"/>
</dbReference>
<keyword evidence="1" id="KW-0233">DNA recombination</keyword>
<dbReference type="GeneID" id="72001457"/>
<dbReference type="EMBL" id="JADCUA010000013">
    <property type="protein sequence ID" value="KAH9835232.1"/>
    <property type="molecule type" value="Genomic_DNA"/>
</dbReference>
<dbReference type="PANTHER" id="PTHR10492">
    <property type="match status" value="1"/>
</dbReference>
<organism evidence="3 4">
    <name type="scientific">Rhodofomes roseus</name>
    <dbReference type="NCBI Taxonomy" id="34475"/>
    <lineage>
        <taxon>Eukaryota</taxon>
        <taxon>Fungi</taxon>
        <taxon>Dikarya</taxon>
        <taxon>Basidiomycota</taxon>
        <taxon>Agaricomycotina</taxon>
        <taxon>Agaricomycetes</taxon>
        <taxon>Polyporales</taxon>
        <taxon>Rhodofomes</taxon>
    </lineage>
</organism>
<keyword evidence="1" id="KW-0347">Helicase</keyword>
<comment type="cofactor">
    <cofactor evidence="1">
        <name>Mg(2+)</name>
        <dbReference type="ChEBI" id="CHEBI:18420"/>
    </cofactor>
</comment>
<feature type="non-terminal residue" evidence="3">
    <location>
        <position position="120"/>
    </location>
</feature>
<evidence type="ECO:0000313" key="4">
    <source>
        <dbReference type="Proteomes" id="UP000814176"/>
    </source>
</evidence>
<dbReference type="RefSeq" id="XP_047777665.1">
    <property type="nucleotide sequence ID" value="XM_047920725.1"/>
</dbReference>
<reference evidence="3 4" key="1">
    <citation type="journal article" date="2021" name="Environ. Microbiol.">
        <title>Gene family expansions and transcriptome signatures uncover fungal adaptations to wood decay.</title>
        <authorList>
            <person name="Hage H."/>
            <person name="Miyauchi S."/>
            <person name="Viragh M."/>
            <person name="Drula E."/>
            <person name="Min B."/>
            <person name="Chaduli D."/>
            <person name="Navarro D."/>
            <person name="Favel A."/>
            <person name="Norest M."/>
            <person name="Lesage-Meessen L."/>
            <person name="Balint B."/>
            <person name="Merenyi Z."/>
            <person name="de Eugenio L."/>
            <person name="Morin E."/>
            <person name="Martinez A.T."/>
            <person name="Baldrian P."/>
            <person name="Stursova M."/>
            <person name="Martinez M.J."/>
            <person name="Novotny C."/>
            <person name="Magnuson J.K."/>
            <person name="Spatafora J.W."/>
            <person name="Maurice S."/>
            <person name="Pangilinan J."/>
            <person name="Andreopoulos W."/>
            <person name="LaButti K."/>
            <person name="Hundley H."/>
            <person name="Na H."/>
            <person name="Kuo A."/>
            <person name="Barry K."/>
            <person name="Lipzen A."/>
            <person name="Henrissat B."/>
            <person name="Riley R."/>
            <person name="Ahrendt S."/>
            <person name="Nagy L.G."/>
            <person name="Grigoriev I.V."/>
            <person name="Martin F."/>
            <person name="Rosso M.N."/>
        </authorList>
    </citation>
    <scope>NUCLEOTIDE SEQUENCE [LARGE SCALE GENOMIC DNA]</scope>
    <source>
        <strain evidence="3 4">CIRM-BRFM 1785</strain>
    </source>
</reference>
<comment type="catalytic activity">
    <reaction evidence="1">
        <text>ATP + H2O = ADP + phosphate + H(+)</text>
        <dbReference type="Rhea" id="RHEA:13065"/>
        <dbReference type="ChEBI" id="CHEBI:15377"/>
        <dbReference type="ChEBI" id="CHEBI:15378"/>
        <dbReference type="ChEBI" id="CHEBI:30616"/>
        <dbReference type="ChEBI" id="CHEBI:43474"/>
        <dbReference type="ChEBI" id="CHEBI:456216"/>
        <dbReference type="EC" id="5.6.2.3"/>
    </reaction>
</comment>
<comment type="caution">
    <text evidence="3">The sequence shown here is derived from an EMBL/GenBank/DDBJ whole genome shotgun (WGS) entry which is preliminary data.</text>
</comment>
<evidence type="ECO:0000313" key="3">
    <source>
        <dbReference type="EMBL" id="KAH9835232.1"/>
    </source>
</evidence>
<gene>
    <name evidence="3" type="ORF">C8Q71DRAFT_710215</name>
</gene>
<dbReference type="Proteomes" id="UP000814176">
    <property type="component" value="Unassembled WGS sequence"/>
</dbReference>
<feature type="domain" description="DNA helicase Pif1-like DEAD-box helicase" evidence="2">
    <location>
        <begin position="27"/>
        <end position="119"/>
    </location>
</feature>
<keyword evidence="1" id="KW-0227">DNA damage</keyword>
<keyword evidence="1" id="KW-0067">ATP-binding</keyword>
<name>A0ABQ8KD89_9APHY</name>
<sequence length="120" mass="13092">MSLLALHKTTEDTNVFPDEEADLRIPQLNVDQRHAFSRIIDSVTAQQGSIFFLNGPGGTGKTFVYNTVCHKVRAEGWIVLCVASSGIASLLLKGGRTAHSRLKIPVENLNAQSTCAIRKE</sequence>
<keyword evidence="1" id="KW-0378">Hydrolase</keyword>
<keyword evidence="1" id="KW-0547">Nucleotide-binding</keyword>
<dbReference type="SUPFAM" id="SSF52540">
    <property type="entry name" value="P-loop containing nucleoside triphosphate hydrolases"/>
    <property type="match status" value="1"/>
</dbReference>
<proteinExistence type="inferred from homology"/>
<evidence type="ECO:0000259" key="2">
    <source>
        <dbReference type="Pfam" id="PF05970"/>
    </source>
</evidence>
<keyword evidence="4" id="KW-1185">Reference proteome</keyword>
<protein>
    <recommendedName>
        <fullName evidence="1">ATP-dependent DNA helicase</fullName>
        <ecNumber evidence="1">5.6.2.3</ecNumber>
    </recommendedName>
</protein>
<dbReference type="InterPro" id="IPR010285">
    <property type="entry name" value="DNA_helicase_pif1-like_DEAD"/>
</dbReference>
<accession>A0ABQ8KD89</accession>
<dbReference type="EC" id="5.6.2.3" evidence="1"/>
<comment type="similarity">
    <text evidence="1">Belongs to the helicase family.</text>
</comment>
<dbReference type="PANTHER" id="PTHR10492:SF57">
    <property type="entry name" value="ATP-DEPENDENT DNA HELICASE"/>
    <property type="match status" value="1"/>
</dbReference>
<dbReference type="Pfam" id="PF05970">
    <property type="entry name" value="PIF1"/>
    <property type="match status" value="1"/>
</dbReference>
<evidence type="ECO:0000256" key="1">
    <source>
        <dbReference type="RuleBase" id="RU363044"/>
    </source>
</evidence>
<dbReference type="InterPro" id="IPR027417">
    <property type="entry name" value="P-loop_NTPase"/>
</dbReference>